<feature type="signal peptide" evidence="1">
    <location>
        <begin position="1"/>
        <end position="23"/>
    </location>
</feature>
<keyword evidence="2" id="KW-0614">Plasmid</keyword>
<geneLocation type="plasmid" evidence="3">
    <name>pfdu301a</name>
</geneLocation>
<accession>A0A6M6E1R3</accession>
<evidence type="ECO:0000313" key="2">
    <source>
        <dbReference type="EMBL" id="QJX80882.1"/>
    </source>
</evidence>
<dbReference type="Proteomes" id="UP000501076">
    <property type="component" value="Plasmid pFDU301A"/>
</dbReference>
<dbReference type="AlphaFoldDB" id="A0A6M6E1R3"/>
<name>A0A6M6E1R3_PRIMG</name>
<dbReference type="EMBL" id="CP045273">
    <property type="protein sequence ID" value="QJX80882.1"/>
    <property type="molecule type" value="Genomic_DNA"/>
</dbReference>
<protein>
    <submittedName>
        <fullName evidence="2">Uncharacterized protein</fullName>
    </submittedName>
</protein>
<keyword evidence="1" id="KW-0732">Signal</keyword>
<organism evidence="2 3">
    <name type="scientific">Priestia megaterium</name>
    <name type="common">Bacillus megaterium</name>
    <dbReference type="NCBI Taxonomy" id="1404"/>
    <lineage>
        <taxon>Bacteria</taxon>
        <taxon>Bacillati</taxon>
        <taxon>Bacillota</taxon>
        <taxon>Bacilli</taxon>
        <taxon>Bacillales</taxon>
        <taxon>Bacillaceae</taxon>
        <taxon>Priestia</taxon>
    </lineage>
</organism>
<dbReference type="RefSeq" id="WP_171778881.1">
    <property type="nucleotide sequence ID" value="NZ_CP045273.1"/>
</dbReference>
<proteinExistence type="predicted"/>
<reference evidence="2 3" key="1">
    <citation type="submission" date="2019-10" db="EMBL/GenBank/DDBJ databases">
        <title>Complete genome sequences for adaption low water activity.</title>
        <authorList>
            <person name="Zhao L."/>
            <person name="Zhong J."/>
        </authorList>
    </citation>
    <scope>NUCLEOTIDE SEQUENCE [LARGE SCALE GENOMIC DNA]</scope>
    <source>
        <strain evidence="2 3">FDU301</strain>
        <plasmid evidence="3">pfdu301a</plasmid>
    </source>
</reference>
<evidence type="ECO:0000256" key="1">
    <source>
        <dbReference type="SAM" id="SignalP"/>
    </source>
</evidence>
<evidence type="ECO:0000313" key="3">
    <source>
        <dbReference type="Proteomes" id="UP000501076"/>
    </source>
</evidence>
<feature type="chain" id="PRO_5039487365" evidence="1">
    <location>
        <begin position="24"/>
        <end position="150"/>
    </location>
</feature>
<sequence>MKKYITPYLVPVFVLAFAISAAAYNHSSNKSEKVDSNKPYIRNLSGIPAVKKPVNHIEKRFKTGDYIFSYSTEGGSISKTIDYYFGGFQNEKFFSIYPLASSENIGNIQQSNYNFYAKKNKIISLPYSDIKLRIVSYNLEADSIAFQILK</sequence>
<gene>
    <name evidence="2" type="ORF">FDZ14_32855</name>
</gene>